<feature type="domain" description="RNA polymerase sigma factor 70 region 4 type 2" evidence="7">
    <location>
        <begin position="113"/>
        <end position="163"/>
    </location>
</feature>
<dbReference type="Gene3D" id="1.10.1740.10">
    <property type="match status" value="1"/>
</dbReference>
<evidence type="ECO:0000256" key="5">
    <source>
        <dbReference type="SAM" id="MobiDB-lite"/>
    </source>
</evidence>
<dbReference type="InterPro" id="IPR007627">
    <property type="entry name" value="RNA_pol_sigma70_r2"/>
</dbReference>
<feature type="compositionally biased region" description="Basic and acidic residues" evidence="5">
    <location>
        <begin position="173"/>
        <end position="184"/>
    </location>
</feature>
<dbReference type="EMBL" id="LT598653">
    <property type="protein sequence ID" value="SBV34527.1"/>
    <property type="molecule type" value="Genomic_DNA"/>
</dbReference>
<accession>A0A1Y5Q423</accession>
<comment type="similarity">
    <text evidence="1">Belongs to the sigma-70 factor family. ECF subfamily.</text>
</comment>
<feature type="region of interest" description="Disordered" evidence="5">
    <location>
        <begin position="173"/>
        <end position="194"/>
    </location>
</feature>
<proteinExistence type="inferred from homology"/>
<protein>
    <submittedName>
        <fullName evidence="8">RNA polymerase, sigma-24 subunit, ECF subfamily</fullName>
    </submittedName>
</protein>
<dbReference type="GO" id="GO:0016987">
    <property type="term" value="F:sigma factor activity"/>
    <property type="evidence" value="ECO:0007669"/>
    <property type="project" value="UniProtKB-KW"/>
</dbReference>
<dbReference type="AlphaFoldDB" id="A0A1Y5Q423"/>
<name>A0A1Y5Q423_9SPHN</name>
<feature type="domain" description="RNA polymerase sigma-70 region 2" evidence="6">
    <location>
        <begin position="19"/>
        <end position="80"/>
    </location>
</feature>
<dbReference type="Gene3D" id="1.10.10.10">
    <property type="entry name" value="Winged helix-like DNA-binding domain superfamily/Winged helix DNA-binding domain"/>
    <property type="match status" value="1"/>
</dbReference>
<keyword evidence="4" id="KW-0804">Transcription</keyword>
<dbReference type="Pfam" id="PF08281">
    <property type="entry name" value="Sigma70_r4_2"/>
    <property type="match status" value="1"/>
</dbReference>
<dbReference type="CDD" id="cd06171">
    <property type="entry name" value="Sigma70_r4"/>
    <property type="match status" value="1"/>
</dbReference>
<evidence type="ECO:0000256" key="3">
    <source>
        <dbReference type="ARBA" id="ARBA00023082"/>
    </source>
</evidence>
<dbReference type="PANTHER" id="PTHR43133:SF63">
    <property type="entry name" value="RNA POLYMERASE SIGMA FACTOR FECI-RELATED"/>
    <property type="match status" value="1"/>
</dbReference>
<keyword evidence="3" id="KW-0731">Sigma factor</keyword>
<dbReference type="GO" id="GO:0006352">
    <property type="term" value="P:DNA-templated transcription initiation"/>
    <property type="evidence" value="ECO:0007669"/>
    <property type="project" value="InterPro"/>
</dbReference>
<dbReference type="SUPFAM" id="SSF88946">
    <property type="entry name" value="Sigma2 domain of RNA polymerase sigma factors"/>
    <property type="match status" value="1"/>
</dbReference>
<evidence type="ECO:0000313" key="8">
    <source>
        <dbReference type="EMBL" id="SBV34527.1"/>
    </source>
</evidence>
<dbReference type="GO" id="GO:0003677">
    <property type="term" value="F:DNA binding"/>
    <property type="evidence" value="ECO:0007669"/>
    <property type="project" value="InterPro"/>
</dbReference>
<dbReference type="InterPro" id="IPR039425">
    <property type="entry name" value="RNA_pol_sigma-70-like"/>
</dbReference>
<evidence type="ECO:0000259" key="6">
    <source>
        <dbReference type="Pfam" id="PF04542"/>
    </source>
</evidence>
<dbReference type="Pfam" id="PF04542">
    <property type="entry name" value="Sigma70_r2"/>
    <property type="match status" value="1"/>
</dbReference>
<dbReference type="InterPro" id="IPR013249">
    <property type="entry name" value="RNA_pol_sigma70_r4_t2"/>
</dbReference>
<dbReference type="KEGG" id="sphu:SPPYR_3412"/>
<dbReference type="SUPFAM" id="SSF88659">
    <property type="entry name" value="Sigma3 and sigma4 domains of RNA polymerase sigma factors"/>
    <property type="match status" value="1"/>
</dbReference>
<dbReference type="InterPro" id="IPR013325">
    <property type="entry name" value="RNA_pol_sigma_r2"/>
</dbReference>
<evidence type="ECO:0000256" key="2">
    <source>
        <dbReference type="ARBA" id="ARBA00023015"/>
    </source>
</evidence>
<evidence type="ECO:0000256" key="4">
    <source>
        <dbReference type="ARBA" id="ARBA00023163"/>
    </source>
</evidence>
<dbReference type="PANTHER" id="PTHR43133">
    <property type="entry name" value="RNA POLYMERASE ECF-TYPE SIGMA FACTO"/>
    <property type="match status" value="1"/>
</dbReference>
<gene>
    <name evidence="8" type="ORF">SPPYR_3412</name>
</gene>
<sequence length="194" mass="22075">MGQSRAEIIAWVAGNVIPHEAALRARLRRMAVAGEEIDDIVQETYLNIARLKSVEHIRDGRGYLFTAARMVMLQRIRRNRIVRIDHLTDTQALALEDDAPGPERHVAARRELARVRRMIEDLPPRCREIFELRRVEGVSQREIAERLDLPEHTIEQQAIRGLKLILKAITNEDREGADPSETRHTAVKGTSGNG</sequence>
<organism evidence="8">
    <name type="scientific">uncultured Sphingopyxis sp</name>
    <dbReference type="NCBI Taxonomy" id="310581"/>
    <lineage>
        <taxon>Bacteria</taxon>
        <taxon>Pseudomonadati</taxon>
        <taxon>Pseudomonadota</taxon>
        <taxon>Alphaproteobacteria</taxon>
        <taxon>Sphingomonadales</taxon>
        <taxon>Sphingomonadaceae</taxon>
        <taxon>Sphingopyxis</taxon>
        <taxon>environmental samples</taxon>
    </lineage>
</organism>
<reference evidence="8" key="1">
    <citation type="submission" date="2016-03" db="EMBL/GenBank/DDBJ databases">
        <authorList>
            <person name="Ploux O."/>
        </authorList>
    </citation>
    <scope>NUCLEOTIDE SEQUENCE</scope>
    <source>
        <strain evidence="8">UC10</strain>
    </source>
</reference>
<evidence type="ECO:0000259" key="7">
    <source>
        <dbReference type="Pfam" id="PF08281"/>
    </source>
</evidence>
<dbReference type="NCBIfam" id="TIGR02937">
    <property type="entry name" value="sigma70-ECF"/>
    <property type="match status" value="1"/>
</dbReference>
<dbReference type="InterPro" id="IPR014284">
    <property type="entry name" value="RNA_pol_sigma-70_dom"/>
</dbReference>
<dbReference type="InterPro" id="IPR036388">
    <property type="entry name" value="WH-like_DNA-bd_sf"/>
</dbReference>
<keyword evidence="2" id="KW-0805">Transcription regulation</keyword>
<dbReference type="InterPro" id="IPR013324">
    <property type="entry name" value="RNA_pol_sigma_r3/r4-like"/>
</dbReference>
<evidence type="ECO:0000256" key="1">
    <source>
        <dbReference type="ARBA" id="ARBA00010641"/>
    </source>
</evidence>
<dbReference type="RefSeq" id="WP_295321513.1">
    <property type="nucleotide sequence ID" value="NZ_LT598653.1"/>
</dbReference>